<reference evidence="1 2" key="1">
    <citation type="submission" date="2019-10" db="EMBL/GenBank/DDBJ databases">
        <authorList>
            <person name="Palmer J.M."/>
        </authorList>
    </citation>
    <scope>NUCLEOTIDE SEQUENCE [LARGE SCALE GENOMIC DNA]</scope>
    <source>
        <strain evidence="1 2">TWF694</strain>
    </source>
</reference>
<name>A0AAV9XK52_9PEZI</name>
<evidence type="ECO:0000313" key="1">
    <source>
        <dbReference type="EMBL" id="KAK6542514.1"/>
    </source>
</evidence>
<proteinExistence type="predicted"/>
<comment type="caution">
    <text evidence="1">The sequence shown here is derived from an EMBL/GenBank/DDBJ whole genome shotgun (WGS) entry which is preliminary data.</text>
</comment>
<dbReference type="AlphaFoldDB" id="A0AAV9XK52"/>
<gene>
    <name evidence="1" type="ORF">TWF694_006465</name>
</gene>
<organism evidence="1 2">
    <name type="scientific">Orbilia ellipsospora</name>
    <dbReference type="NCBI Taxonomy" id="2528407"/>
    <lineage>
        <taxon>Eukaryota</taxon>
        <taxon>Fungi</taxon>
        <taxon>Dikarya</taxon>
        <taxon>Ascomycota</taxon>
        <taxon>Pezizomycotina</taxon>
        <taxon>Orbiliomycetes</taxon>
        <taxon>Orbiliales</taxon>
        <taxon>Orbiliaceae</taxon>
        <taxon>Orbilia</taxon>
    </lineage>
</organism>
<keyword evidence="2" id="KW-1185">Reference proteome</keyword>
<protein>
    <submittedName>
        <fullName evidence="1">Uncharacterized protein</fullName>
    </submittedName>
</protein>
<accession>A0AAV9XK52</accession>
<sequence length="102" mass="11903">MPKKYEGLHLLVSSRESHETVQGPQEFLSPQSILLTLFERLKRRKTYRYVLIYIILRFSYPDSQSGAIPHYTAIIRASQEKVARLIPDETPSCAMFSLNQRF</sequence>
<dbReference type="EMBL" id="JAVHJO010000002">
    <property type="protein sequence ID" value="KAK6542514.1"/>
    <property type="molecule type" value="Genomic_DNA"/>
</dbReference>
<dbReference type="Proteomes" id="UP001365542">
    <property type="component" value="Unassembled WGS sequence"/>
</dbReference>
<evidence type="ECO:0000313" key="2">
    <source>
        <dbReference type="Proteomes" id="UP001365542"/>
    </source>
</evidence>